<reference evidence="2" key="1">
    <citation type="journal article" date="2019" name="Int. J. Syst. Evol. Microbiol.">
        <title>The Global Catalogue of Microorganisms (GCM) 10K type strain sequencing project: providing services to taxonomists for standard genome sequencing and annotation.</title>
        <authorList>
            <consortium name="The Broad Institute Genomics Platform"/>
            <consortium name="The Broad Institute Genome Sequencing Center for Infectious Disease"/>
            <person name="Wu L."/>
            <person name="Ma J."/>
        </authorList>
    </citation>
    <scope>NUCLEOTIDE SEQUENCE [LARGE SCALE GENOMIC DNA]</scope>
    <source>
        <strain evidence="2">CGMCC 1.8859</strain>
    </source>
</reference>
<dbReference type="Proteomes" id="UP000637267">
    <property type="component" value="Unassembled WGS sequence"/>
</dbReference>
<comment type="caution">
    <text evidence="1">The sequence shown here is derived from an EMBL/GenBank/DDBJ whole genome shotgun (WGS) entry which is preliminary data.</text>
</comment>
<evidence type="ECO:0000313" key="1">
    <source>
        <dbReference type="EMBL" id="GGP18548.1"/>
    </source>
</evidence>
<dbReference type="EMBL" id="BMLX01000001">
    <property type="protein sequence ID" value="GGP18548.1"/>
    <property type="molecule type" value="Genomic_DNA"/>
</dbReference>
<protein>
    <submittedName>
        <fullName evidence="1">Uncharacterized protein</fullName>
    </submittedName>
</protein>
<dbReference type="RefSeq" id="WP_188702092.1">
    <property type="nucleotide sequence ID" value="NZ_BMLX01000001.1"/>
</dbReference>
<accession>A0ABQ2P5A8</accession>
<name>A0ABQ2P5A8_9NEIS</name>
<evidence type="ECO:0000313" key="2">
    <source>
        <dbReference type="Proteomes" id="UP000637267"/>
    </source>
</evidence>
<gene>
    <name evidence="1" type="ORF">GCM10010970_05610</name>
</gene>
<organism evidence="1 2">
    <name type="scientific">Silvimonas iriomotensis</name>
    <dbReference type="NCBI Taxonomy" id="449662"/>
    <lineage>
        <taxon>Bacteria</taxon>
        <taxon>Pseudomonadati</taxon>
        <taxon>Pseudomonadota</taxon>
        <taxon>Betaproteobacteria</taxon>
        <taxon>Neisseriales</taxon>
        <taxon>Chitinibacteraceae</taxon>
        <taxon>Silvimonas</taxon>
    </lineage>
</organism>
<keyword evidence="2" id="KW-1185">Reference proteome</keyword>
<sequence length="61" mass="6664">MLLALLLILQLLILLLLNLLQLLLLQYLLSILVGGGRGVAQRSCQQNQHQNLANRHGGLPG</sequence>
<proteinExistence type="predicted"/>